<dbReference type="Gene3D" id="3.40.50.1110">
    <property type="entry name" value="SGNH hydrolase"/>
    <property type="match status" value="1"/>
</dbReference>
<sequence length="230" mass="27058">MAFIKEESEDVKIAETFAVKQEDPEEQTERLFKTVSMNKRLFLVPQGLDVCFLTDSMCLGIEEYFPNAHCWVHPDATLLQSLHKHVKPFVKLLRPTLVVLHMGTHDISSRASSLSVVYRMKALTARISQANPNVQFFAISAVLPRPRDDCVTKATVKQTNRMMQRWTTYERNMLFLNTSKYYLKYRCIDQSLYEDDGLHLNQRGKPKLFIYFRRFLFHFCRYTIHPQVRV</sequence>
<dbReference type="EC" id="3.1.1.47" evidence="1"/>
<evidence type="ECO:0000256" key="3">
    <source>
        <dbReference type="ARBA" id="ARBA00035804"/>
    </source>
</evidence>
<protein>
    <recommendedName>
        <fullName evidence="1">1-alkyl-2-acetylglycerophosphocholine esterase</fullName>
        <ecNumber evidence="1">3.1.1.47</ecNumber>
    </recommendedName>
</protein>
<comment type="catalytic activity">
    <reaction evidence="3">
        <text>1-O-hexadecyl-2-acetyl-sn-glycero-3-phosphate + H2O = 1-O-hexadecyl-sn-glycero-3-phosphate + acetate + H(+)</text>
        <dbReference type="Rhea" id="RHEA:41704"/>
        <dbReference type="ChEBI" id="CHEBI:15377"/>
        <dbReference type="ChEBI" id="CHEBI:15378"/>
        <dbReference type="ChEBI" id="CHEBI:30089"/>
        <dbReference type="ChEBI" id="CHEBI:77580"/>
        <dbReference type="ChEBI" id="CHEBI:78385"/>
    </reaction>
    <physiologicalReaction direction="left-to-right" evidence="3">
        <dbReference type="Rhea" id="RHEA:41705"/>
    </physiologicalReaction>
</comment>
<dbReference type="Proteomes" id="UP000000437">
    <property type="component" value="Chromosome 4"/>
</dbReference>
<dbReference type="InterPro" id="IPR013830">
    <property type="entry name" value="SGNH_hydro"/>
</dbReference>
<dbReference type="GeneID" id="101886419"/>
<dbReference type="Pfam" id="PF13472">
    <property type="entry name" value="Lipase_GDSL_2"/>
    <property type="match status" value="1"/>
</dbReference>
<accession>A0A8M6YXX2</accession>
<dbReference type="OrthoDB" id="8793438at2759"/>
<dbReference type="RefSeq" id="XP_017211320.2">
    <property type="nucleotide sequence ID" value="XM_017355831.4"/>
</dbReference>
<evidence type="ECO:0000256" key="4">
    <source>
        <dbReference type="ARBA" id="ARBA00048078"/>
    </source>
</evidence>
<evidence type="ECO:0000313" key="6">
    <source>
        <dbReference type="RefSeq" id="XP_017211320.2"/>
    </source>
</evidence>
<comment type="catalytic activity">
    <reaction evidence="2">
        <text>1-O-hexadecyl-2-acetyl-sn-glycero-3-phosphocholine + H2O = 1-O-hexadecyl-sn-glycero-3-phosphocholine + acetate + H(+)</text>
        <dbReference type="Rhea" id="RHEA:40479"/>
        <dbReference type="ChEBI" id="CHEBI:15377"/>
        <dbReference type="ChEBI" id="CHEBI:15378"/>
        <dbReference type="ChEBI" id="CHEBI:30089"/>
        <dbReference type="ChEBI" id="CHEBI:44811"/>
        <dbReference type="ChEBI" id="CHEBI:64496"/>
    </reaction>
    <physiologicalReaction direction="left-to-right" evidence="2">
        <dbReference type="Rhea" id="RHEA:40480"/>
    </physiologicalReaction>
</comment>
<evidence type="ECO:0000256" key="2">
    <source>
        <dbReference type="ARBA" id="ARBA00023721"/>
    </source>
</evidence>
<organism evidence="5 6">
    <name type="scientific">Danio rerio</name>
    <name type="common">Zebrafish</name>
    <name type="synonym">Brachydanio rerio</name>
    <dbReference type="NCBI Taxonomy" id="7955"/>
    <lineage>
        <taxon>Eukaryota</taxon>
        <taxon>Metazoa</taxon>
        <taxon>Chordata</taxon>
        <taxon>Craniata</taxon>
        <taxon>Vertebrata</taxon>
        <taxon>Euteleostomi</taxon>
        <taxon>Actinopterygii</taxon>
        <taxon>Neopterygii</taxon>
        <taxon>Teleostei</taxon>
        <taxon>Ostariophysi</taxon>
        <taxon>Cypriniformes</taxon>
        <taxon>Danionidae</taxon>
        <taxon>Danioninae</taxon>
        <taxon>Danio</taxon>
    </lineage>
</organism>
<reference evidence="6" key="1">
    <citation type="submission" date="2025-08" db="UniProtKB">
        <authorList>
            <consortium name="RefSeq"/>
        </authorList>
    </citation>
    <scope>IDENTIFICATION</scope>
    <source>
        <strain evidence="6">Tuebingen</strain>
        <tissue evidence="6">Fibroblasts and whole tissue</tissue>
    </source>
</reference>
<comment type="catalytic activity">
    <reaction evidence="4">
        <text>a 1-O-alkyl-2-acetyl-sn-glycero-3-phosphocholine + H2O = a 1-O-alkyl-sn-glycero-3-phosphocholine + acetate + H(+)</text>
        <dbReference type="Rhea" id="RHEA:17777"/>
        <dbReference type="ChEBI" id="CHEBI:15377"/>
        <dbReference type="ChEBI" id="CHEBI:15378"/>
        <dbReference type="ChEBI" id="CHEBI:30089"/>
        <dbReference type="ChEBI" id="CHEBI:30909"/>
        <dbReference type="ChEBI" id="CHEBI:36707"/>
        <dbReference type="EC" id="3.1.1.47"/>
    </reaction>
    <physiologicalReaction direction="left-to-right" evidence="4">
        <dbReference type="Rhea" id="RHEA:17778"/>
    </physiologicalReaction>
</comment>
<dbReference type="SUPFAM" id="SSF52266">
    <property type="entry name" value="SGNH hydrolase"/>
    <property type="match status" value="1"/>
</dbReference>
<keyword evidence="5" id="KW-1185">Reference proteome</keyword>
<proteinExistence type="predicted"/>
<dbReference type="KEGG" id="dre:101886419"/>
<name>A0A8M6YXX2_DANRE</name>
<dbReference type="AlphaFoldDB" id="A0A8M6YXX2"/>
<evidence type="ECO:0000313" key="5">
    <source>
        <dbReference type="Proteomes" id="UP000000437"/>
    </source>
</evidence>
<gene>
    <name evidence="6" type="primary">LOC101886419</name>
</gene>
<dbReference type="InterPro" id="IPR036514">
    <property type="entry name" value="SGNH_hydro_sf"/>
</dbReference>
<evidence type="ECO:0000256" key="1">
    <source>
        <dbReference type="ARBA" id="ARBA00013201"/>
    </source>
</evidence>
<dbReference type="GO" id="GO:0003847">
    <property type="term" value="F:1-alkyl-2-acetylglycerophosphocholine esterase activity"/>
    <property type="evidence" value="ECO:0007669"/>
    <property type="project" value="UniProtKB-EC"/>
</dbReference>